<protein>
    <recommendedName>
        <fullName evidence="4">DUF3592 domain-containing protein</fullName>
    </recommendedName>
</protein>
<proteinExistence type="predicted"/>
<dbReference type="RefSeq" id="WP_276107209.1">
    <property type="nucleotide sequence ID" value="NZ_JARJBB010000001.1"/>
</dbReference>
<name>A0ABT5ZZ70_9ACTN</name>
<dbReference type="EMBL" id="JARJBB010000001">
    <property type="protein sequence ID" value="MDF3297688.1"/>
    <property type="molecule type" value="Genomic_DNA"/>
</dbReference>
<organism evidence="2 3">
    <name type="scientific">Streptomyces tropicalis</name>
    <dbReference type="NCBI Taxonomy" id="3034234"/>
    <lineage>
        <taxon>Bacteria</taxon>
        <taxon>Bacillati</taxon>
        <taxon>Actinomycetota</taxon>
        <taxon>Actinomycetes</taxon>
        <taxon>Kitasatosporales</taxon>
        <taxon>Streptomycetaceae</taxon>
        <taxon>Streptomyces</taxon>
    </lineage>
</organism>
<keyword evidence="1" id="KW-0472">Membrane</keyword>
<evidence type="ECO:0000313" key="2">
    <source>
        <dbReference type="EMBL" id="MDF3297688.1"/>
    </source>
</evidence>
<gene>
    <name evidence="2" type="ORF">P3H78_03430</name>
</gene>
<evidence type="ECO:0008006" key="4">
    <source>
        <dbReference type="Google" id="ProtNLM"/>
    </source>
</evidence>
<reference evidence="2 3" key="1">
    <citation type="submission" date="2023-03" db="EMBL/GenBank/DDBJ databases">
        <title>Draft genome sequence of Streptomyces sp. K1PA1 isolated from peat swamp forest in Thailand.</title>
        <authorList>
            <person name="Klaysubun C."/>
            <person name="Duangmal K."/>
        </authorList>
    </citation>
    <scope>NUCLEOTIDE SEQUENCE [LARGE SCALE GENOMIC DNA]</scope>
    <source>
        <strain evidence="2 3">K1PA1</strain>
    </source>
</reference>
<evidence type="ECO:0000313" key="3">
    <source>
        <dbReference type="Proteomes" id="UP001221150"/>
    </source>
</evidence>
<accession>A0ABT5ZZ70</accession>
<feature type="transmembrane region" description="Helical" evidence="1">
    <location>
        <begin position="120"/>
        <end position="146"/>
    </location>
</feature>
<feature type="transmembrane region" description="Helical" evidence="1">
    <location>
        <begin position="6"/>
        <end position="24"/>
    </location>
</feature>
<keyword evidence="1" id="KW-0812">Transmembrane</keyword>
<sequence>MDVVFYALPSVIAAAALYAAYRAVRRWARLRRVWADGLTAEGRCLRVYTTARGGGHHSSVSTVLRHVYEFTSRDGVRVRFEEEGGPGTVLEGDTVTVHYAEGREDVVATAQRPRLVHSALLTLFTLAVLGTVVAFCVAFMATYSVVFTGGDSPGF</sequence>
<comment type="caution">
    <text evidence="2">The sequence shown here is derived from an EMBL/GenBank/DDBJ whole genome shotgun (WGS) entry which is preliminary data.</text>
</comment>
<keyword evidence="3" id="KW-1185">Reference proteome</keyword>
<evidence type="ECO:0000256" key="1">
    <source>
        <dbReference type="SAM" id="Phobius"/>
    </source>
</evidence>
<dbReference type="Proteomes" id="UP001221150">
    <property type="component" value="Unassembled WGS sequence"/>
</dbReference>
<keyword evidence="1" id="KW-1133">Transmembrane helix</keyword>